<gene>
    <name evidence="1" type="ORF">MM415B03426_0002</name>
</gene>
<dbReference type="EMBL" id="MT142972">
    <property type="protein sequence ID" value="QJA91236.1"/>
    <property type="molecule type" value="Genomic_DNA"/>
</dbReference>
<sequence length="141" mass="16536">MRSHFDIKEVVCPHVFEKLGEGAWRLFDPRLIQVMTWLRLSFDRPIWINDCENHLTQRGLRCNRCTLSRDNAIANVTYLSAHVFGAAFDFDVEGMEADQVRDWIWAHNGEVPHPIRLELYVSWVHLDVLTEGKMKITNFNP</sequence>
<organism evidence="1">
    <name type="scientific">viral metagenome</name>
    <dbReference type="NCBI Taxonomy" id="1070528"/>
    <lineage>
        <taxon>unclassified sequences</taxon>
        <taxon>metagenomes</taxon>
        <taxon>organismal metagenomes</taxon>
    </lineage>
</organism>
<dbReference type="AlphaFoldDB" id="A0A6M3L8T9"/>
<dbReference type="InterPro" id="IPR009045">
    <property type="entry name" value="Zn_M74/Hedgehog-like"/>
</dbReference>
<evidence type="ECO:0008006" key="2">
    <source>
        <dbReference type="Google" id="ProtNLM"/>
    </source>
</evidence>
<evidence type="ECO:0000313" key="1">
    <source>
        <dbReference type="EMBL" id="QJA91236.1"/>
    </source>
</evidence>
<accession>A0A6M3L8T9</accession>
<dbReference type="Gene3D" id="3.30.1380.10">
    <property type="match status" value="1"/>
</dbReference>
<protein>
    <recommendedName>
        <fullName evidence="2">Peptidase</fullName>
    </recommendedName>
</protein>
<reference evidence="1" key="1">
    <citation type="submission" date="2020-03" db="EMBL/GenBank/DDBJ databases">
        <title>The deep terrestrial virosphere.</title>
        <authorList>
            <person name="Holmfeldt K."/>
            <person name="Nilsson E."/>
            <person name="Simone D."/>
            <person name="Lopez-Fernandez M."/>
            <person name="Wu X."/>
            <person name="de Brujin I."/>
            <person name="Lundin D."/>
            <person name="Andersson A."/>
            <person name="Bertilsson S."/>
            <person name="Dopson M."/>
        </authorList>
    </citation>
    <scope>NUCLEOTIDE SEQUENCE</scope>
    <source>
        <strain evidence="1">MM415B03426</strain>
    </source>
</reference>
<name>A0A6M3L8T9_9ZZZZ</name>
<dbReference type="SUPFAM" id="SSF55166">
    <property type="entry name" value="Hedgehog/DD-peptidase"/>
    <property type="match status" value="1"/>
</dbReference>
<proteinExistence type="predicted"/>